<dbReference type="PANTHER" id="PTHR21432:SF20">
    <property type="entry name" value="ACETYL-COA HYDROLASE"/>
    <property type="match status" value="1"/>
</dbReference>
<protein>
    <submittedName>
        <fullName evidence="2">4-hydroxybutyrate CoA-transferase</fullName>
    </submittedName>
</protein>
<dbReference type="InterPro" id="IPR046433">
    <property type="entry name" value="ActCoA_hydro"/>
</dbReference>
<dbReference type="Proteomes" id="UP000217446">
    <property type="component" value="Unassembled WGS sequence"/>
</dbReference>
<dbReference type="PANTHER" id="PTHR21432">
    <property type="entry name" value="ACETYL-COA HYDROLASE-RELATED"/>
    <property type="match status" value="1"/>
</dbReference>
<dbReference type="Pfam" id="PF13336">
    <property type="entry name" value="AcetylCoA_hyd_C"/>
    <property type="match status" value="1"/>
</dbReference>
<sequence>MTTTSERTDGLIPGEPTDVLRWIPQGAKIVVPIGFGEPPTLLDTIEAHAEELDGVEIHRMDPFVTRPYIQGAYGTHLRHVDYFLGPGSRQAYWDGQCDLVPNHFSEVPLLLRRIQPDLAIARASGPNEHGYFSLGPNADYTAAFIGKVPFFLEVTEQQPFTYGQNQIHGSQIAGWIKTDAGFPKVTHRAPSPQDEAIAGHIAELIPDGACLQVGVGSIPDALLSALTDHKDLGIHTECLSDGLMNLVERGIATGIRKRNFPGKHVTTFCVGTPELMRWLDHNTAVQMMPVDWTNDPRTVATEPNFVSINATTEVDLMGQAASETIAGRYWSSSGGQADFARGAMYSDGGKAFLVLRSTTRQGRGRIRSTLTPGSVVTTLKNTIDHVVTEYGVAALRGASIDERARRLIAIAHPDHRNELRFNARKAGLLH</sequence>
<dbReference type="Gene3D" id="3.40.1080.20">
    <property type="entry name" value="Acetyl-CoA hydrolase/transferase C-terminal domain"/>
    <property type="match status" value="1"/>
</dbReference>
<dbReference type="GO" id="GO:0006083">
    <property type="term" value="P:acetate metabolic process"/>
    <property type="evidence" value="ECO:0007669"/>
    <property type="project" value="InterPro"/>
</dbReference>
<accession>A0A250VW94</accession>
<evidence type="ECO:0000313" key="3">
    <source>
        <dbReference type="Proteomes" id="UP000217446"/>
    </source>
</evidence>
<comment type="caution">
    <text evidence="2">The sequence shown here is derived from an EMBL/GenBank/DDBJ whole genome shotgun (WGS) entry which is preliminary data.</text>
</comment>
<dbReference type="Gene3D" id="3.30.750.70">
    <property type="entry name" value="4-hydroxybutyrate coenzyme like domains"/>
    <property type="match status" value="1"/>
</dbReference>
<dbReference type="Gene3D" id="3.40.1080.10">
    <property type="entry name" value="Glutaconate Coenzyme A-transferase"/>
    <property type="match status" value="1"/>
</dbReference>
<gene>
    <name evidence="2" type="ORF">SO3561_09801</name>
</gene>
<dbReference type="SUPFAM" id="SSF100950">
    <property type="entry name" value="NagB/RpiA/CoA transferase-like"/>
    <property type="match status" value="2"/>
</dbReference>
<proteinExistence type="predicted"/>
<evidence type="ECO:0000313" key="2">
    <source>
        <dbReference type="EMBL" id="GAX58230.1"/>
    </source>
</evidence>
<dbReference type="InterPro" id="IPR037171">
    <property type="entry name" value="NagB/RpiA_transferase-like"/>
</dbReference>
<dbReference type="RefSeq" id="WP_067384077.1">
    <property type="nucleotide sequence ID" value="NZ_BDQI01000048.1"/>
</dbReference>
<dbReference type="AlphaFoldDB" id="A0A250VW94"/>
<keyword evidence="2" id="KW-0808">Transferase</keyword>
<dbReference type="InterPro" id="IPR026888">
    <property type="entry name" value="AcetylCoA_hyd_C"/>
</dbReference>
<dbReference type="InterPro" id="IPR038460">
    <property type="entry name" value="AcetylCoA_hyd_C_sf"/>
</dbReference>
<organism evidence="2 3">
    <name type="scientific">Streptomyces olivochromogenes</name>
    <dbReference type="NCBI Taxonomy" id="1963"/>
    <lineage>
        <taxon>Bacteria</taxon>
        <taxon>Bacillati</taxon>
        <taxon>Actinomycetota</taxon>
        <taxon>Actinomycetes</taxon>
        <taxon>Kitasatosporales</taxon>
        <taxon>Streptomycetaceae</taxon>
        <taxon>Streptomyces</taxon>
    </lineage>
</organism>
<evidence type="ECO:0000259" key="1">
    <source>
        <dbReference type="Pfam" id="PF13336"/>
    </source>
</evidence>
<keyword evidence="3" id="KW-1185">Reference proteome</keyword>
<reference evidence="3" key="1">
    <citation type="submission" date="2017-05" db="EMBL/GenBank/DDBJ databases">
        <title>Streptomyces olivochromogenes NBRC 3561 whole genome shotgun sequence.</title>
        <authorList>
            <person name="Dohra H."/>
            <person name="Kodani S."/>
        </authorList>
    </citation>
    <scope>NUCLEOTIDE SEQUENCE [LARGE SCALE GENOMIC DNA]</scope>
    <source>
        <strain evidence="3">NBRC 3561</strain>
    </source>
</reference>
<feature type="domain" description="Acetyl-CoA hydrolase/transferase C-terminal" evidence="1">
    <location>
        <begin position="271"/>
        <end position="421"/>
    </location>
</feature>
<dbReference type="STRING" id="1963.AQJ27_46925"/>
<dbReference type="EMBL" id="BDQI01000048">
    <property type="protein sequence ID" value="GAX58230.1"/>
    <property type="molecule type" value="Genomic_DNA"/>
</dbReference>
<dbReference type="GO" id="GO:0008775">
    <property type="term" value="F:acetate CoA-transferase activity"/>
    <property type="evidence" value="ECO:0007669"/>
    <property type="project" value="InterPro"/>
</dbReference>
<name>A0A250VW94_STROL</name>